<dbReference type="PANTHER" id="PTHR33383">
    <property type="entry name" value="MEMBRANE PROTEIN INSERTION EFFICIENCY FACTOR-RELATED"/>
    <property type="match status" value="1"/>
</dbReference>
<dbReference type="PANTHER" id="PTHR33383:SF1">
    <property type="entry name" value="MEMBRANE PROTEIN INSERTION EFFICIENCY FACTOR-RELATED"/>
    <property type="match status" value="1"/>
</dbReference>
<dbReference type="Pfam" id="PF01809">
    <property type="entry name" value="YidD"/>
    <property type="match status" value="1"/>
</dbReference>
<proteinExistence type="inferred from homology"/>
<comment type="subcellular location">
    <subcellularLocation>
        <location evidence="1">Cell membrane</location>
        <topology evidence="1">Peripheral membrane protein</topology>
        <orientation evidence="1">Cytoplasmic side</orientation>
    </subcellularLocation>
</comment>
<evidence type="ECO:0000256" key="1">
    <source>
        <dbReference type="HAMAP-Rule" id="MF_00386"/>
    </source>
</evidence>
<dbReference type="EMBL" id="JBHLUD010000003">
    <property type="protein sequence ID" value="MFC0542332.1"/>
    <property type="molecule type" value="Genomic_DNA"/>
</dbReference>
<keyword evidence="1" id="KW-0472">Membrane</keyword>
<evidence type="ECO:0000313" key="3">
    <source>
        <dbReference type="Proteomes" id="UP001589810"/>
    </source>
</evidence>
<keyword evidence="3" id="KW-1185">Reference proteome</keyword>
<comment type="function">
    <text evidence="1">Could be involved in insertion of integral membrane proteins into the membrane.</text>
</comment>
<dbReference type="SMART" id="SM01234">
    <property type="entry name" value="Haemolytic"/>
    <property type="match status" value="1"/>
</dbReference>
<accession>A0ABV6MQ30</accession>
<reference evidence="2 3" key="1">
    <citation type="submission" date="2024-09" db="EMBL/GenBank/DDBJ databases">
        <authorList>
            <person name="Sun Q."/>
            <person name="Mori K."/>
        </authorList>
    </citation>
    <scope>NUCLEOTIDE SEQUENCE [LARGE SCALE GENOMIC DNA]</scope>
    <source>
        <strain evidence="2 3">TBRC 1432</strain>
    </source>
</reference>
<dbReference type="InterPro" id="IPR002696">
    <property type="entry name" value="Membr_insert_effic_factor_YidD"/>
</dbReference>
<protein>
    <recommendedName>
        <fullName evidence="1">Putative membrane protein insertion efficiency factor</fullName>
    </recommendedName>
</protein>
<keyword evidence="1" id="KW-1003">Cell membrane</keyword>
<dbReference type="Proteomes" id="UP001589810">
    <property type="component" value="Unassembled WGS sequence"/>
</dbReference>
<organism evidence="2 3">
    <name type="scientific">Kutzneria chonburiensis</name>
    <dbReference type="NCBI Taxonomy" id="1483604"/>
    <lineage>
        <taxon>Bacteria</taxon>
        <taxon>Bacillati</taxon>
        <taxon>Actinomycetota</taxon>
        <taxon>Actinomycetes</taxon>
        <taxon>Pseudonocardiales</taxon>
        <taxon>Pseudonocardiaceae</taxon>
        <taxon>Kutzneria</taxon>
    </lineage>
</organism>
<comment type="similarity">
    <text evidence="1">Belongs to the UPF0161 family.</text>
</comment>
<sequence>MFRRRRRYDDYQPRRYRGGGGSSCLRDACLIESGCCIAESCDGNCLIAGLLTLPHLLVAAGSAVPRTRRQSLGMKAPSQMMIAAIRVYQREISAKRPAVCRFEPSCSEYAAQAIARHGALRGARLMVGRLLRCRPGGRRGADPVPA</sequence>
<comment type="caution">
    <text evidence="2">The sequence shown here is derived from an EMBL/GenBank/DDBJ whole genome shotgun (WGS) entry which is preliminary data.</text>
</comment>
<name>A0ABV6MQ30_9PSEU</name>
<gene>
    <name evidence="2" type="primary">yidD</name>
    <name evidence="2" type="ORF">ACFFH7_12620</name>
</gene>
<dbReference type="RefSeq" id="WP_273944373.1">
    <property type="nucleotide sequence ID" value="NZ_CP097263.1"/>
</dbReference>
<dbReference type="HAMAP" id="MF_00386">
    <property type="entry name" value="UPF0161_YidD"/>
    <property type="match status" value="1"/>
</dbReference>
<dbReference type="NCBIfam" id="TIGR00278">
    <property type="entry name" value="membrane protein insertion efficiency factor YidD"/>
    <property type="match status" value="1"/>
</dbReference>
<evidence type="ECO:0000313" key="2">
    <source>
        <dbReference type="EMBL" id="MFC0542332.1"/>
    </source>
</evidence>